<reference evidence="2" key="1">
    <citation type="submission" date="2017-02" db="EMBL/GenBank/DDBJ databases">
        <authorList>
            <person name="Varghese N."/>
            <person name="Submissions S."/>
        </authorList>
    </citation>
    <scope>NUCLEOTIDE SEQUENCE [LARGE SCALE GENOMIC DNA]</scope>
    <source>
        <strain evidence="2">DSM 15739</strain>
    </source>
</reference>
<dbReference type="Gene3D" id="3.40.50.1000">
    <property type="entry name" value="HAD superfamily/HAD-like"/>
    <property type="match status" value="1"/>
</dbReference>
<dbReference type="Pfam" id="PF08282">
    <property type="entry name" value="Hydrolase_3"/>
    <property type="match status" value="1"/>
</dbReference>
<dbReference type="PROSITE" id="PS01229">
    <property type="entry name" value="COF_2"/>
    <property type="match status" value="1"/>
</dbReference>
<dbReference type="SUPFAM" id="SSF56784">
    <property type="entry name" value="HAD-like"/>
    <property type="match status" value="1"/>
</dbReference>
<dbReference type="NCBIfam" id="TIGR01484">
    <property type="entry name" value="HAD-SF-IIB"/>
    <property type="match status" value="1"/>
</dbReference>
<protein>
    <recommendedName>
        <fullName evidence="3">Haloacid dehalogenase-like hydrolase</fullName>
    </recommendedName>
</protein>
<dbReference type="InterPro" id="IPR023214">
    <property type="entry name" value="HAD_sf"/>
</dbReference>
<dbReference type="InterPro" id="IPR000150">
    <property type="entry name" value="Cof"/>
</dbReference>
<dbReference type="SFLD" id="SFLDG01144">
    <property type="entry name" value="C2.B.4:_PGP_Like"/>
    <property type="match status" value="1"/>
</dbReference>
<gene>
    <name evidence="1" type="ORF">SAMN02746011_00503</name>
</gene>
<evidence type="ECO:0000313" key="2">
    <source>
        <dbReference type="Proteomes" id="UP000189941"/>
    </source>
</evidence>
<dbReference type="PANTHER" id="PTHR10000:SF8">
    <property type="entry name" value="HAD SUPERFAMILY HYDROLASE-LIKE, TYPE 3"/>
    <property type="match status" value="1"/>
</dbReference>
<dbReference type="Proteomes" id="UP000189941">
    <property type="component" value="Unassembled WGS sequence"/>
</dbReference>
<dbReference type="PANTHER" id="PTHR10000">
    <property type="entry name" value="PHOSPHOSERINE PHOSPHATASE"/>
    <property type="match status" value="1"/>
</dbReference>
<dbReference type="OrthoDB" id="9790031at2"/>
<sequence>MDYRFLILDIDGTLLTSTNQLTEATRDKLMLLQKKGYILVLASGRPTASMLKTAKDLHLDANESYIISFNGAVITRMSDEKELYNKRLEVSEQKDIIEFLQKNNLSVIAYDKDSIVVDKERENSDVEAYLTKLPMRYDAEYIANIDTPQLKFIGVGKPEDVARCDQELQGKFGQHTYATTSLPFFIEFMHKEVNKGTAIETLVEHLGYTTENVVACGDGNNDAAMIEVAGVGVAMGNATDYLKSLADEITLSNDEDGLIPIIDKYFP</sequence>
<dbReference type="SFLD" id="SFLDG01140">
    <property type="entry name" value="C2.B:_Phosphomannomutase_and_P"/>
    <property type="match status" value="1"/>
</dbReference>
<dbReference type="NCBIfam" id="TIGR00099">
    <property type="entry name" value="Cof-subfamily"/>
    <property type="match status" value="1"/>
</dbReference>
<keyword evidence="2" id="KW-1185">Reference proteome</keyword>
<dbReference type="AlphaFoldDB" id="A0A1T4K0W2"/>
<dbReference type="GO" id="GO:0005829">
    <property type="term" value="C:cytosol"/>
    <property type="evidence" value="ECO:0007669"/>
    <property type="project" value="TreeGrafter"/>
</dbReference>
<organism evidence="1 2">
    <name type="scientific">Globicatella sulfidifaciens DSM 15739</name>
    <dbReference type="NCBI Taxonomy" id="1121925"/>
    <lineage>
        <taxon>Bacteria</taxon>
        <taxon>Bacillati</taxon>
        <taxon>Bacillota</taxon>
        <taxon>Bacilli</taxon>
        <taxon>Lactobacillales</taxon>
        <taxon>Aerococcaceae</taxon>
        <taxon>Globicatella</taxon>
    </lineage>
</organism>
<proteinExistence type="predicted"/>
<dbReference type="CDD" id="cd07516">
    <property type="entry name" value="HAD_Pase"/>
    <property type="match status" value="1"/>
</dbReference>
<dbReference type="PROSITE" id="PS01228">
    <property type="entry name" value="COF_1"/>
    <property type="match status" value="1"/>
</dbReference>
<dbReference type="RefSeq" id="WP_078755336.1">
    <property type="nucleotide sequence ID" value="NZ_FUWO01000003.1"/>
</dbReference>
<dbReference type="SFLD" id="SFLDS00003">
    <property type="entry name" value="Haloacid_Dehalogenase"/>
    <property type="match status" value="1"/>
</dbReference>
<dbReference type="Gene3D" id="3.30.1240.10">
    <property type="match status" value="1"/>
</dbReference>
<dbReference type="InterPro" id="IPR006379">
    <property type="entry name" value="HAD-SF_hydro_IIB"/>
</dbReference>
<evidence type="ECO:0008006" key="3">
    <source>
        <dbReference type="Google" id="ProtNLM"/>
    </source>
</evidence>
<dbReference type="EMBL" id="FUWO01000003">
    <property type="protein sequence ID" value="SJZ36116.1"/>
    <property type="molecule type" value="Genomic_DNA"/>
</dbReference>
<dbReference type="InterPro" id="IPR036412">
    <property type="entry name" value="HAD-like_sf"/>
</dbReference>
<dbReference type="GO" id="GO:0000287">
    <property type="term" value="F:magnesium ion binding"/>
    <property type="evidence" value="ECO:0007669"/>
    <property type="project" value="TreeGrafter"/>
</dbReference>
<dbReference type="GO" id="GO:0016791">
    <property type="term" value="F:phosphatase activity"/>
    <property type="evidence" value="ECO:0007669"/>
    <property type="project" value="TreeGrafter"/>
</dbReference>
<dbReference type="STRING" id="1121925.SAMN02746011_00503"/>
<evidence type="ECO:0000313" key="1">
    <source>
        <dbReference type="EMBL" id="SJZ36116.1"/>
    </source>
</evidence>
<name>A0A1T4K0W2_9LACT</name>
<accession>A0A1T4K0W2</accession>